<feature type="transmembrane region" description="Helical" evidence="1">
    <location>
        <begin position="190"/>
        <end position="216"/>
    </location>
</feature>
<feature type="transmembrane region" description="Helical" evidence="1">
    <location>
        <begin position="50"/>
        <end position="67"/>
    </location>
</feature>
<evidence type="ECO:0000259" key="2">
    <source>
        <dbReference type="Pfam" id="PF02517"/>
    </source>
</evidence>
<dbReference type="Pfam" id="PF02517">
    <property type="entry name" value="Rce1-like"/>
    <property type="match status" value="1"/>
</dbReference>
<reference evidence="3" key="1">
    <citation type="submission" date="2022-12" db="EMBL/GenBank/DDBJ databases">
        <title>Genome sequence of HCMS5-2.</title>
        <authorList>
            <person name="Woo H."/>
        </authorList>
    </citation>
    <scope>NUCLEOTIDE SEQUENCE</scope>
    <source>
        <strain evidence="3">HCMS5-2</strain>
    </source>
</reference>
<organism evidence="3 4">
    <name type="scientific">Pedobacter punctiformis</name>
    <dbReference type="NCBI Taxonomy" id="3004097"/>
    <lineage>
        <taxon>Bacteria</taxon>
        <taxon>Pseudomonadati</taxon>
        <taxon>Bacteroidota</taxon>
        <taxon>Sphingobacteriia</taxon>
        <taxon>Sphingobacteriales</taxon>
        <taxon>Sphingobacteriaceae</taxon>
        <taxon>Pedobacter</taxon>
    </lineage>
</organism>
<keyword evidence="4" id="KW-1185">Reference proteome</keyword>
<feature type="transmembrane region" description="Helical" evidence="1">
    <location>
        <begin position="228"/>
        <end position="248"/>
    </location>
</feature>
<protein>
    <submittedName>
        <fullName evidence="3">Type II CAAX endopeptidase family protein</fullName>
    </submittedName>
</protein>
<keyword evidence="1" id="KW-0472">Membrane</keyword>
<accession>A0ABT4L7G6</accession>
<evidence type="ECO:0000313" key="4">
    <source>
        <dbReference type="Proteomes" id="UP001144347"/>
    </source>
</evidence>
<name>A0ABT4L7G6_9SPHI</name>
<dbReference type="InterPro" id="IPR003675">
    <property type="entry name" value="Rce1/LyrA-like_dom"/>
</dbReference>
<keyword evidence="1" id="KW-0812">Transmembrane</keyword>
<dbReference type="RefSeq" id="WP_269426935.1">
    <property type="nucleotide sequence ID" value="NZ_JAPWGM010000002.1"/>
</dbReference>
<feature type="transmembrane region" description="Helical" evidence="1">
    <location>
        <begin position="73"/>
        <end position="90"/>
    </location>
</feature>
<evidence type="ECO:0000313" key="3">
    <source>
        <dbReference type="EMBL" id="MCZ4243860.1"/>
    </source>
</evidence>
<evidence type="ECO:0000256" key="1">
    <source>
        <dbReference type="SAM" id="Phobius"/>
    </source>
</evidence>
<feature type="transmembrane region" description="Helical" evidence="1">
    <location>
        <begin position="152"/>
        <end position="169"/>
    </location>
</feature>
<feature type="domain" description="CAAX prenyl protease 2/Lysostaphin resistance protein A-like" evidence="2">
    <location>
        <begin position="155"/>
        <end position="240"/>
    </location>
</feature>
<keyword evidence="1" id="KW-1133">Transmembrane helix</keyword>
<dbReference type="Proteomes" id="UP001144347">
    <property type="component" value="Unassembled WGS sequence"/>
</dbReference>
<gene>
    <name evidence="3" type="ORF">O0955_07555</name>
</gene>
<proteinExistence type="predicted"/>
<sequence length="261" mass="30518">MEDTENLTKVCHNCQSEILTSNHYCNYCGQTQNAEEIETAGFKWSNLQQLALFFVVQVLLCITPAIIKENSIFFNLSLDVVMAITTLIFFGYSWAENKYLLKWPAFSLKKLLLFIVIASLASVIVQYLVTHLNLILWNKTQSYYDTFSGHPYGKYLMILSIAIFPALFEELAYRGYLMQKLINIFDEKQAIYISSFIFFIMHFSLISFFWLLPFAITLGFIRIREKTIWYGVIIHFIFNLTACLYELVDYDELQHLLNSLQ</sequence>
<comment type="caution">
    <text evidence="3">The sequence shown here is derived from an EMBL/GenBank/DDBJ whole genome shotgun (WGS) entry which is preliminary data.</text>
</comment>
<dbReference type="EMBL" id="JAPWGM010000002">
    <property type="protein sequence ID" value="MCZ4243860.1"/>
    <property type="molecule type" value="Genomic_DNA"/>
</dbReference>
<feature type="transmembrane region" description="Helical" evidence="1">
    <location>
        <begin position="111"/>
        <end position="132"/>
    </location>
</feature>